<organism evidence="2 3">
    <name type="scientific">Choiromyces venosus 120613-1</name>
    <dbReference type="NCBI Taxonomy" id="1336337"/>
    <lineage>
        <taxon>Eukaryota</taxon>
        <taxon>Fungi</taxon>
        <taxon>Dikarya</taxon>
        <taxon>Ascomycota</taxon>
        <taxon>Pezizomycotina</taxon>
        <taxon>Pezizomycetes</taxon>
        <taxon>Pezizales</taxon>
        <taxon>Tuberaceae</taxon>
        <taxon>Choiromyces</taxon>
    </lineage>
</organism>
<proteinExistence type="predicted"/>
<feature type="region of interest" description="Disordered" evidence="1">
    <location>
        <begin position="236"/>
        <end position="260"/>
    </location>
</feature>
<keyword evidence="3" id="KW-1185">Reference proteome</keyword>
<evidence type="ECO:0000313" key="2">
    <source>
        <dbReference type="EMBL" id="RPA94992.1"/>
    </source>
</evidence>
<feature type="region of interest" description="Disordered" evidence="1">
    <location>
        <begin position="1"/>
        <end position="122"/>
    </location>
</feature>
<name>A0A3N4J9N6_9PEZI</name>
<feature type="compositionally biased region" description="Pro residues" evidence="1">
    <location>
        <begin position="77"/>
        <end position="89"/>
    </location>
</feature>
<evidence type="ECO:0000313" key="3">
    <source>
        <dbReference type="Proteomes" id="UP000276215"/>
    </source>
</evidence>
<dbReference type="AlphaFoldDB" id="A0A3N4J9N6"/>
<feature type="region of interest" description="Disordered" evidence="1">
    <location>
        <begin position="281"/>
        <end position="361"/>
    </location>
</feature>
<feature type="compositionally biased region" description="Low complexity" evidence="1">
    <location>
        <begin position="90"/>
        <end position="103"/>
    </location>
</feature>
<feature type="compositionally biased region" description="Low complexity" evidence="1">
    <location>
        <begin position="316"/>
        <end position="325"/>
    </location>
</feature>
<feature type="compositionally biased region" description="Gly residues" evidence="1">
    <location>
        <begin position="19"/>
        <end position="30"/>
    </location>
</feature>
<feature type="compositionally biased region" description="Pro residues" evidence="1">
    <location>
        <begin position="330"/>
        <end position="339"/>
    </location>
</feature>
<dbReference type="EMBL" id="ML120431">
    <property type="protein sequence ID" value="RPA94992.1"/>
    <property type="molecule type" value="Genomic_DNA"/>
</dbReference>
<protein>
    <submittedName>
        <fullName evidence="2">Uncharacterized protein</fullName>
    </submittedName>
</protein>
<accession>A0A3N4J9N6</accession>
<evidence type="ECO:0000256" key="1">
    <source>
        <dbReference type="SAM" id="MobiDB-lite"/>
    </source>
</evidence>
<dbReference type="Proteomes" id="UP000276215">
    <property type="component" value="Unassembled WGS sequence"/>
</dbReference>
<reference evidence="2 3" key="1">
    <citation type="journal article" date="2018" name="Nat. Ecol. Evol.">
        <title>Pezizomycetes genomes reveal the molecular basis of ectomycorrhizal truffle lifestyle.</title>
        <authorList>
            <person name="Murat C."/>
            <person name="Payen T."/>
            <person name="Noel B."/>
            <person name="Kuo A."/>
            <person name="Morin E."/>
            <person name="Chen J."/>
            <person name="Kohler A."/>
            <person name="Krizsan K."/>
            <person name="Balestrini R."/>
            <person name="Da Silva C."/>
            <person name="Montanini B."/>
            <person name="Hainaut M."/>
            <person name="Levati E."/>
            <person name="Barry K.W."/>
            <person name="Belfiori B."/>
            <person name="Cichocki N."/>
            <person name="Clum A."/>
            <person name="Dockter R.B."/>
            <person name="Fauchery L."/>
            <person name="Guy J."/>
            <person name="Iotti M."/>
            <person name="Le Tacon F."/>
            <person name="Lindquist E.A."/>
            <person name="Lipzen A."/>
            <person name="Malagnac F."/>
            <person name="Mello A."/>
            <person name="Molinier V."/>
            <person name="Miyauchi S."/>
            <person name="Poulain J."/>
            <person name="Riccioni C."/>
            <person name="Rubini A."/>
            <person name="Sitrit Y."/>
            <person name="Splivallo R."/>
            <person name="Traeger S."/>
            <person name="Wang M."/>
            <person name="Zifcakova L."/>
            <person name="Wipf D."/>
            <person name="Zambonelli A."/>
            <person name="Paolocci F."/>
            <person name="Nowrousian M."/>
            <person name="Ottonello S."/>
            <person name="Baldrian P."/>
            <person name="Spatafora J.W."/>
            <person name="Henrissat B."/>
            <person name="Nagy L.G."/>
            <person name="Aury J.M."/>
            <person name="Wincker P."/>
            <person name="Grigoriev I.V."/>
            <person name="Bonfante P."/>
            <person name="Martin F.M."/>
        </authorList>
    </citation>
    <scope>NUCLEOTIDE SEQUENCE [LARGE SCALE GENOMIC DNA]</scope>
    <source>
        <strain evidence="2 3">120613-1</strain>
    </source>
</reference>
<feature type="compositionally biased region" description="Polar residues" evidence="1">
    <location>
        <begin position="7"/>
        <end position="16"/>
    </location>
</feature>
<feature type="compositionally biased region" description="Gly residues" evidence="1">
    <location>
        <begin position="247"/>
        <end position="258"/>
    </location>
</feature>
<gene>
    <name evidence="2" type="ORF">L873DRAFT_1792596</name>
</gene>
<sequence length="434" mass="46631">MERMSRALQSSGTMTAVGSEGGGMVSGGGGDEGRGSGIIPTASAAPPLGSTIPTTPITTTALPPSHHPLQIRIPLTHAPPPSPPPPPQLHLPLHHLPVSPLNPHSHHHHTLSTSSPTHKRWTPPERTLLLSHLTKHYTLYKSCQKSAIRLIARDAFSYTRSVESIKGQWESMKKKYKIARRILIDGAKGGAGPEAPVGGVDEVRWKKVLKVCPHFKEIDVIAKVERARRITAAVGGNGGVRSEREGGGGGGGGVGGNMERGEFEEDLEDEYAEGDIDEIRHDEVEDGSIGITSGQDDGGLNIPTGEKRTRDETEDSASPSVSSSANQTPAPLPLPPSEPDPSKRQKVTPQQHLQPSTGNVLQEISELSIPPPPLPPPIPGLPKDMVVDVGSRNAFLELRDLVQKNHMEVMAKYKEIEARLEEYRELSGIERRGG</sequence>
<feature type="compositionally biased region" description="Low complexity" evidence="1">
    <location>
        <begin position="46"/>
        <end position="64"/>
    </location>
</feature>
<feature type="compositionally biased region" description="Polar residues" evidence="1">
    <location>
        <begin position="347"/>
        <end position="361"/>
    </location>
</feature>